<dbReference type="Proteomes" id="UP000230069">
    <property type="component" value="Unassembled WGS sequence"/>
</dbReference>
<reference evidence="1 2" key="1">
    <citation type="submission" date="2017-09" db="EMBL/GenBank/DDBJ databases">
        <title>WGS assembly of Aquilegia coerulea Goldsmith.</title>
        <authorList>
            <person name="Hodges S."/>
            <person name="Kramer E."/>
            <person name="Nordborg M."/>
            <person name="Tomkins J."/>
            <person name="Borevitz J."/>
            <person name="Derieg N."/>
            <person name="Yan J."/>
            <person name="Mihaltcheva S."/>
            <person name="Hayes R.D."/>
            <person name="Rokhsar D."/>
        </authorList>
    </citation>
    <scope>NUCLEOTIDE SEQUENCE [LARGE SCALE GENOMIC DNA]</scope>
    <source>
        <strain evidence="2">cv. Goldsmith</strain>
    </source>
</reference>
<dbReference type="OrthoDB" id="10294182at2759"/>
<keyword evidence="2" id="KW-1185">Reference proteome</keyword>
<gene>
    <name evidence="1" type="ORF">AQUCO_05800105v1</name>
</gene>
<sequence length="89" mass="9810">MIGMSSSVRPCLNVITGIKDCSSLGVRVMLQASLNKDLIATKRFILPNSDQISFYAPLPYVLKSLLLAYLTTISLKTFQGELRKIGSKM</sequence>
<dbReference type="EMBL" id="KZ305075">
    <property type="protein sequence ID" value="PIA29801.1"/>
    <property type="molecule type" value="Genomic_DNA"/>
</dbReference>
<dbReference type="InParanoid" id="A0A2G5CET0"/>
<organism evidence="1 2">
    <name type="scientific">Aquilegia coerulea</name>
    <name type="common">Rocky mountain columbine</name>
    <dbReference type="NCBI Taxonomy" id="218851"/>
    <lineage>
        <taxon>Eukaryota</taxon>
        <taxon>Viridiplantae</taxon>
        <taxon>Streptophyta</taxon>
        <taxon>Embryophyta</taxon>
        <taxon>Tracheophyta</taxon>
        <taxon>Spermatophyta</taxon>
        <taxon>Magnoliopsida</taxon>
        <taxon>Ranunculales</taxon>
        <taxon>Ranunculaceae</taxon>
        <taxon>Thalictroideae</taxon>
        <taxon>Aquilegia</taxon>
    </lineage>
</organism>
<proteinExistence type="predicted"/>
<evidence type="ECO:0000313" key="1">
    <source>
        <dbReference type="EMBL" id="PIA29801.1"/>
    </source>
</evidence>
<protein>
    <submittedName>
        <fullName evidence="1">Uncharacterized protein</fullName>
    </submittedName>
</protein>
<accession>A0A2G5CET0</accession>
<name>A0A2G5CET0_AQUCA</name>
<evidence type="ECO:0000313" key="2">
    <source>
        <dbReference type="Proteomes" id="UP000230069"/>
    </source>
</evidence>
<dbReference type="AlphaFoldDB" id="A0A2G5CET0"/>